<organism evidence="3 4">
    <name type="scientific">Tothia fuscella</name>
    <dbReference type="NCBI Taxonomy" id="1048955"/>
    <lineage>
        <taxon>Eukaryota</taxon>
        <taxon>Fungi</taxon>
        <taxon>Dikarya</taxon>
        <taxon>Ascomycota</taxon>
        <taxon>Pezizomycotina</taxon>
        <taxon>Dothideomycetes</taxon>
        <taxon>Pleosporomycetidae</taxon>
        <taxon>Venturiales</taxon>
        <taxon>Cylindrosympodiaceae</taxon>
        <taxon>Tothia</taxon>
    </lineage>
</organism>
<keyword evidence="2" id="KW-0472">Membrane</keyword>
<feature type="compositionally biased region" description="Low complexity" evidence="1">
    <location>
        <begin position="194"/>
        <end position="203"/>
    </location>
</feature>
<comment type="caution">
    <text evidence="3">The sequence shown here is derived from an EMBL/GenBank/DDBJ whole genome shotgun (WGS) entry which is preliminary data.</text>
</comment>
<evidence type="ECO:0000256" key="1">
    <source>
        <dbReference type="SAM" id="MobiDB-lite"/>
    </source>
</evidence>
<evidence type="ECO:0000313" key="4">
    <source>
        <dbReference type="Proteomes" id="UP000800235"/>
    </source>
</evidence>
<dbReference type="Proteomes" id="UP000800235">
    <property type="component" value="Unassembled WGS sequence"/>
</dbReference>
<gene>
    <name evidence="3" type="ORF">EJ08DRAFT_391816</name>
</gene>
<dbReference type="EMBL" id="MU007014">
    <property type="protein sequence ID" value="KAF2435158.1"/>
    <property type="molecule type" value="Genomic_DNA"/>
</dbReference>
<keyword evidence="2" id="KW-1133">Transmembrane helix</keyword>
<sequence>MLSESSVSGAQSIPTIPVPSKGYVKKLHYLCIVTLIPALPLIIPHCAIQGRFFPALGLIPHGLSAILAAYRLKIFQNKDTYEYQIVLNNDGDNGSNDGKKFVLKEKFVFALLDVLLGLWLLTFIVLSFVTYQYRNGKYLVAYAVEPMMVNTVIHTYLFLLALPNPWKKPKITMAICPHCQGSLAGGQHSPSPPASTASTPACSERGESSEEGGRPSIECVV</sequence>
<evidence type="ECO:0000256" key="2">
    <source>
        <dbReference type="SAM" id="Phobius"/>
    </source>
</evidence>
<accession>A0A9P4U3L8</accession>
<feature type="transmembrane region" description="Helical" evidence="2">
    <location>
        <begin position="139"/>
        <end position="162"/>
    </location>
</feature>
<feature type="region of interest" description="Disordered" evidence="1">
    <location>
        <begin position="186"/>
        <end position="221"/>
    </location>
</feature>
<protein>
    <submittedName>
        <fullName evidence="3">Uncharacterized protein</fullName>
    </submittedName>
</protein>
<proteinExistence type="predicted"/>
<feature type="transmembrane region" description="Helical" evidence="2">
    <location>
        <begin position="27"/>
        <end position="45"/>
    </location>
</feature>
<keyword evidence="2" id="KW-0812">Transmembrane</keyword>
<reference evidence="3" key="1">
    <citation type="journal article" date="2020" name="Stud. Mycol.">
        <title>101 Dothideomycetes genomes: a test case for predicting lifestyles and emergence of pathogens.</title>
        <authorList>
            <person name="Haridas S."/>
            <person name="Albert R."/>
            <person name="Binder M."/>
            <person name="Bloem J."/>
            <person name="Labutti K."/>
            <person name="Salamov A."/>
            <person name="Andreopoulos B."/>
            <person name="Baker S."/>
            <person name="Barry K."/>
            <person name="Bills G."/>
            <person name="Bluhm B."/>
            <person name="Cannon C."/>
            <person name="Castanera R."/>
            <person name="Culley D."/>
            <person name="Daum C."/>
            <person name="Ezra D."/>
            <person name="Gonzalez J."/>
            <person name="Henrissat B."/>
            <person name="Kuo A."/>
            <person name="Liang C."/>
            <person name="Lipzen A."/>
            <person name="Lutzoni F."/>
            <person name="Magnuson J."/>
            <person name="Mondo S."/>
            <person name="Nolan M."/>
            <person name="Ohm R."/>
            <person name="Pangilinan J."/>
            <person name="Park H.-J."/>
            <person name="Ramirez L."/>
            <person name="Alfaro M."/>
            <person name="Sun H."/>
            <person name="Tritt A."/>
            <person name="Yoshinaga Y."/>
            <person name="Zwiers L.-H."/>
            <person name="Turgeon B."/>
            <person name="Goodwin S."/>
            <person name="Spatafora J."/>
            <person name="Crous P."/>
            <person name="Grigoriev I."/>
        </authorList>
    </citation>
    <scope>NUCLEOTIDE SEQUENCE</scope>
    <source>
        <strain evidence="3">CBS 130266</strain>
    </source>
</reference>
<feature type="compositionally biased region" description="Basic and acidic residues" evidence="1">
    <location>
        <begin position="204"/>
        <end position="213"/>
    </location>
</feature>
<name>A0A9P4U3L8_9PEZI</name>
<dbReference type="AlphaFoldDB" id="A0A9P4U3L8"/>
<keyword evidence="4" id="KW-1185">Reference proteome</keyword>
<feature type="transmembrane region" description="Helical" evidence="2">
    <location>
        <begin position="107"/>
        <end position="133"/>
    </location>
</feature>
<evidence type="ECO:0000313" key="3">
    <source>
        <dbReference type="EMBL" id="KAF2435158.1"/>
    </source>
</evidence>
<feature type="transmembrane region" description="Helical" evidence="2">
    <location>
        <begin position="51"/>
        <end position="70"/>
    </location>
</feature>